<feature type="repeat" description="WD" evidence="3">
    <location>
        <begin position="1586"/>
        <end position="1627"/>
    </location>
</feature>
<feature type="repeat" description="WD" evidence="3">
    <location>
        <begin position="1381"/>
        <end position="1412"/>
    </location>
</feature>
<dbReference type="RefSeq" id="WP_006103790.1">
    <property type="nucleotide sequence ID" value="NZ_DS989860.1"/>
</dbReference>
<name>B4VYL3_9CYAN</name>
<dbReference type="SUPFAM" id="SSF50978">
    <property type="entry name" value="WD40 repeat-like"/>
    <property type="match status" value="1"/>
</dbReference>
<feature type="repeat" description="WD" evidence="3">
    <location>
        <begin position="1258"/>
        <end position="1292"/>
    </location>
</feature>
<evidence type="ECO:0000256" key="3">
    <source>
        <dbReference type="PROSITE-ProRule" id="PRU00221"/>
    </source>
</evidence>
<feature type="repeat" description="WD" evidence="3">
    <location>
        <begin position="1504"/>
        <end position="1535"/>
    </location>
</feature>
<dbReference type="PANTHER" id="PTHR19879:SF9">
    <property type="entry name" value="TRANSCRIPTION INITIATION FACTOR TFIID SUBUNIT 5"/>
    <property type="match status" value="1"/>
</dbReference>
<dbReference type="Pfam" id="PF00400">
    <property type="entry name" value="WD40"/>
    <property type="match status" value="14"/>
</dbReference>
<dbReference type="PROSITE" id="PS00678">
    <property type="entry name" value="WD_REPEATS_1"/>
    <property type="match status" value="1"/>
</dbReference>
<feature type="repeat" description="WD" evidence="3">
    <location>
        <begin position="1299"/>
        <end position="1334"/>
    </location>
</feature>
<evidence type="ECO:0000256" key="5">
    <source>
        <dbReference type="SAM" id="MobiDB-lite"/>
    </source>
</evidence>
<dbReference type="PRINTS" id="PR00320">
    <property type="entry name" value="GPROTEINBRPT"/>
</dbReference>
<feature type="repeat" description="WD" evidence="3">
    <location>
        <begin position="1422"/>
        <end position="1457"/>
    </location>
</feature>
<dbReference type="CDD" id="cd00200">
    <property type="entry name" value="WD40"/>
    <property type="match status" value="3"/>
</dbReference>
<dbReference type="Proteomes" id="UP000003835">
    <property type="component" value="Unassembled WGS sequence"/>
</dbReference>
<organism evidence="7 8">
    <name type="scientific">Coleofasciculus chthonoplastes PCC 7420</name>
    <dbReference type="NCBI Taxonomy" id="118168"/>
    <lineage>
        <taxon>Bacteria</taxon>
        <taxon>Bacillati</taxon>
        <taxon>Cyanobacteriota</taxon>
        <taxon>Cyanophyceae</taxon>
        <taxon>Coleofasciculales</taxon>
        <taxon>Coleofasciculaceae</taxon>
        <taxon>Coleofasciculus</taxon>
    </lineage>
</organism>
<sequence length="1656" mass="185668">MDNYIDESTIDNQEALEELTWAIEASEGRFYIMLARCNYAYLQDRLIQQVQDQCALNIRVIHLKQSDRTLYSTICAQLGQEKPAALMVSGLATVDNLDDMLRATNQVREEFRKNFPFPVILWINDAVHVKFLRIAPDFESWTTTTRFAIPTDELIAVLQQNVESLFTTALAVNSPQSLYKLTDVLDQGCLSRSELDLALKELPHRVQDLDPQLEAGLQFIRGLNGGDSPEALEYFQQSLTFWQQVGAGLTDDLSDQTDNLTKLAPIDPKVGELDNEIQSTPINAKLKAGLVLFHIGLYHYRTTDRKKYQTISWQTSKIHLQECLEIFDQENRPDLIAKCITQLERVLQRMQAWDELEQAAKKALPLHQQYGSTSKLAQDYSFLAEVALQKQRWDDARQAAQQAEEIITQLPKSKRWIQGLNLLFLAQAERQLGNKQGAISHLVKARELGDFGHPLVYVRILEELRDLYFENRQYLAAFATKQQRRSIEQQYGIRAFIGAGRLQPHREDASYWSRDRENLSPNLSPARREALNSFSLKNQQEISVKTDNQESVAPEIIASGRQRDLERLLERIGRNDCKLIVIHGRSGVGKSSLVNAGLVPALKQSIIGTQKNVPIAIRVYTNWIEELAKQLLNDDEPVGADLDDNLSGKPPTSQQNPPNSPGLDDNLSEKTITSQPNPPYAKLLEQLRKDEQRQRRTVLIFDQFEEFFFVYTNAAERRLFWRFLADCLNILSVKVILSLREDYLHYLLECNRLDSMSVIGHDILGKNVLYELGNFSSADARAIIEDLSTRSRFYLEPALIDQLVKDLAGTTGEILPIELQVVGAQLQADNIKTLAEYRELGTKEELVKRYLEEVVEDCGAENKQAAELVLYLLTDEKGTRPLKTRAELERDLEGLAADLTREAGKLDLVLRIFVDSGLVFLLPETPYDRYQLVHDYLAEFIRKQQQFGLLMELAEAREKQKLTEAQLRQALKEKEEALRKEKQERQRAEIAEIEALTALSEARWLSHDQLGALLASVKACKKMKDVEVSSEIKIQTLGRLWQTIYSVKECNRFYGHLGAVNSVTFSPDGQTIASAGDDSTVKLWSLDGILLKSLPGHNRGVNCVSFSPNNQMIASASSGGTAKIWHIDGTSVYTFQERGYGVNSVRFSPDSQRIALASYDGIVSLWHLDGTLFQTFQGHNRGVSCVSFSPDGQMIASASHDHTIKLWYLDGTLLQTFQGHNRGVSCVNFSPNGQIIASASEDNTVKLWHIDGELMRTFQKHSDKVYCVSFSPDGQTLASASKDSTVKLWGLDGKVVQTFQGHNNGIRSVNFSPDGQRLASASNDGVVKLWYLENTVVQTLQGHNDGINSITFSPNGKIIASASNDNTVKLWHLDGTVVQTFQEHKDWVNSVSFSPDGQMIASADDKGIVKLWYLDGTVVQTFQEHRGGVSCVNFSPDGSIIASSSLYDLSVKLWHLDGTVVQTLQQHSNWVKSVSFSPDGQIIASACEQVIKLWHLDGSLVQTFLGHRGGIKSVSFSPDGQIIASADTDGIVKLWCLDGTVLHTFQGHSDWVNSVSFSPDGKMIASASSDSTVKLWCVTGNLVHTFQGHQGEIKSVSFSPNGKIIASASKDGTVKLWNLSLEDLLMHGCNWLRDYLNTNPNVSESDRHLCDGIDNE</sequence>
<evidence type="ECO:0000313" key="8">
    <source>
        <dbReference type="Proteomes" id="UP000003835"/>
    </source>
</evidence>
<feature type="repeat" description="WD" evidence="3">
    <location>
        <begin position="1545"/>
        <end position="1576"/>
    </location>
</feature>
<feature type="region of interest" description="Disordered" evidence="5">
    <location>
        <begin position="639"/>
        <end position="678"/>
    </location>
</feature>
<dbReference type="InterPro" id="IPR036322">
    <property type="entry name" value="WD40_repeat_dom_sf"/>
</dbReference>
<dbReference type="InterPro" id="IPR015943">
    <property type="entry name" value="WD40/YVTN_repeat-like_dom_sf"/>
</dbReference>
<dbReference type="HOGENOM" id="CLU_002352_2_0_3"/>
<keyword evidence="4" id="KW-0175">Coiled coil</keyword>
<dbReference type="Gene3D" id="2.130.10.10">
    <property type="entry name" value="YVTN repeat-like/Quinoprotein amine dehydrogenase"/>
    <property type="match status" value="5"/>
</dbReference>
<dbReference type="SMR" id="B4VYL3"/>
<dbReference type="eggNOG" id="COG2319">
    <property type="taxonomic scope" value="Bacteria"/>
</dbReference>
<dbReference type="PANTHER" id="PTHR19879">
    <property type="entry name" value="TRANSCRIPTION INITIATION FACTOR TFIID"/>
    <property type="match status" value="1"/>
</dbReference>
<dbReference type="SUPFAM" id="SSF52540">
    <property type="entry name" value="P-loop containing nucleoside triphosphate hydrolases"/>
    <property type="match status" value="1"/>
</dbReference>
<dbReference type="PROSITE" id="PS50082">
    <property type="entry name" value="WD_REPEATS_2"/>
    <property type="match status" value="14"/>
</dbReference>
<dbReference type="Gene3D" id="3.40.50.300">
    <property type="entry name" value="P-loop containing nucleotide triphosphate hydrolases"/>
    <property type="match status" value="1"/>
</dbReference>
<evidence type="ECO:0000256" key="4">
    <source>
        <dbReference type="SAM" id="Coils"/>
    </source>
</evidence>
<dbReference type="PROSITE" id="PS50294">
    <property type="entry name" value="WD_REPEATS_REGION"/>
    <property type="match status" value="12"/>
</dbReference>
<feature type="repeat" description="WD" evidence="3">
    <location>
        <begin position="1053"/>
        <end position="1087"/>
    </location>
</feature>
<dbReference type="InterPro" id="IPR027417">
    <property type="entry name" value="P-loop_NTPase"/>
</dbReference>
<dbReference type="eggNOG" id="COG1672">
    <property type="taxonomic scope" value="Bacteria"/>
</dbReference>
<dbReference type="InterPro" id="IPR049052">
    <property type="entry name" value="nSTAND1"/>
</dbReference>
<accession>B4VYL3</accession>
<feature type="repeat" description="WD" evidence="3">
    <location>
        <begin position="1135"/>
        <end position="1169"/>
    </location>
</feature>
<dbReference type="InterPro" id="IPR011047">
    <property type="entry name" value="Quinoprotein_ADH-like_sf"/>
</dbReference>
<feature type="repeat" description="WD" evidence="3">
    <location>
        <begin position="1094"/>
        <end position="1128"/>
    </location>
</feature>
<dbReference type="Gene3D" id="1.25.40.10">
    <property type="entry name" value="Tetratricopeptide repeat domain"/>
    <property type="match status" value="1"/>
</dbReference>
<dbReference type="InterPro" id="IPR019775">
    <property type="entry name" value="WD40_repeat_CS"/>
</dbReference>
<dbReference type="InterPro" id="IPR020472">
    <property type="entry name" value="WD40_PAC1"/>
</dbReference>
<feature type="repeat" description="WD" evidence="3">
    <location>
        <begin position="1217"/>
        <end position="1251"/>
    </location>
</feature>
<evidence type="ECO:0000259" key="6">
    <source>
        <dbReference type="Pfam" id="PF20703"/>
    </source>
</evidence>
<protein>
    <submittedName>
        <fullName evidence="7">Tetratricopeptide repeat domain protein</fullName>
    </submittedName>
</protein>
<proteinExistence type="predicted"/>
<evidence type="ECO:0000313" key="7">
    <source>
        <dbReference type="EMBL" id="EDX72988.1"/>
    </source>
</evidence>
<evidence type="ECO:0000256" key="1">
    <source>
        <dbReference type="ARBA" id="ARBA00022574"/>
    </source>
</evidence>
<keyword evidence="2" id="KW-0677">Repeat</keyword>
<feature type="repeat" description="WD" evidence="3">
    <location>
        <begin position="1176"/>
        <end position="1207"/>
    </location>
</feature>
<keyword evidence="1 3" id="KW-0853">WD repeat</keyword>
<feature type="domain" description="Novel STAND NTPase 1" evidence="6">
    <location>
        <begin position="560"/>
        <end position="977"/>
    </location>
</feature>
<reference evidence="7 8" key="1">
    <citation type="submission" date="2008-07" db="EMBL/GenBank/DDBJ databases">
        <authorList>
            <person name="Tandeau de Marsac N."/>
            <person name="Ferriera S."/>
            <person name="Johnson J."/>
            <person name="Kravitz S."/>
            <person name="Beeson K."/>
            <person name="Sutton G."/>
            <person name="Rogers Y.-H."/>
            <person name="Friedman R."/>
            <person name="Frazier M."/>
            <person name="Venter J.C."/>
        </authorList>
    </citation>
    <scope>NUCLEOTIDE SEQUENCE [LARGE SCALE GENOMIC DNA]</scope>
    <source>
        <strain evidence="7 8">PCC 7420</strain>
    </source>
</reference>
<dbReference type="InterPro" id="IPR011990">
    <property type="entry name" value="TPR-like_helical_dom_sf"/>
</dbReference>
<feature type="repeat" description="WD" evidence="3">
    <location>
        <begin position="1464"/>
        <end position="1497"/>
    </location>
</feature>
<dbReference type="Pfam" id="PF20703">
    <property type="entry name" value="nSTAND1"/>
    <property type="match status" value="1"/>
</dbReference>
<dbReference type="InterPro" id="IPR001680">
    <property type="entry name" value="WD40_rpt"/>
</dbReference>
<gene>
    <name evidence="7" type="ORF">MC7420_2606</name>
</gene>
<keyword evidence="8" id="KW-1185">Reference proteome</keyword>
<dbReference type="SUPFAM" id="SSF48452">
    <property type="entry name" value="TPR-like"/>
    <property type="match status" value="1"/>
</dbReference>
<feature type="coiled-coil region" evidence="4">
    <location>
        <begin position="953"/>
        <end position="994"/>
    </location>
</feature>
<evidence type="ECO:0000256" key="2">
    <source>
        <dbReference type="ARBA" id="ARBA00022737"/>
    </source>
</evidence>
<dbReference type="EMBL" id="DS989860">
    <property type="protein sequence ID" value="EDX72988.1"/>
    <property type="molecule type" value="Genomic_DNA"/>
</dbReference>
<dbReference type="SUPFAM" id="SSF50998">
    <property type="entry name" value="Quinoprotein alcohol dehydrogenase-like"/>
    <property type="match status" value="1"/>
</dbReference>
<feature type="repeat" description="WD" evidence="3">
    <location>
        <begin position="1340"/>
        <end position="1374"/>
    </location>
</feature>
<dbReference type="SMART" id="SM00320">
    <property type="entry name" value="WD40"/>
    <property type="match status" value="14"/>
</dbReference>
<dbReference type="STRING" id="118168.MC7420_2606"/>